<sequence>MNQAHSGNEMKPQTENLENHKQKLYSAVLSDTLDSLGYLNQVLSPGIRPLDESSVLCGWARVGIYLPIYHDDELVKVYEKELKLIDSLQPDEVPVLICHGLKHIAPWGELLSTRARYLQAAGCLTDGSVRDVRVIREMKFPVFTGGITPVDTKYRGKLTWYDVPGKIHGVDVESGDLVFGDVDGVVIIPKKLVETVLDQSLQKVSDENMVREKIVSGESLEKIFADHGIL</sequence>
<accession>A0A381SPS0</accession>
<dbReference type="CDD" id="cd16841">
    <property type="entry name" value="RraA_family"/>
    <property type="match status" value="1"/>
</dbReference>
<proteinExistence type="predicted"/>
<dbReference type="AlphaFoldDB" id="A0A381SPS0"/>
<dbReference type="InterPro" id="IPR005493">
    <property type="entry name" value="RraA/RraA-like"/>
</dbReference>
<dbReference type="EMBL" id="UINC01003402">
    <property type="protein sequence ID" value="SVA06012.1"/>
    <property type="molecule type" value="Genomic_DNA"/>
</dbReference>
<reference evidence="1" key="1">
    <citation type="submission" date="2018-05" db="EMBL/GenBank/DDBJ databases">
        <authorList>
            <person name="Lanie J.A."/>
            <person name="Ng W.-L."/>
            <person name="Kazmierczak K.M."/>
            <person name="Andrzejewski T.M."/>
            <person name="Davidsen T.M."/>
            <person name="Wayne K.J."/>
            <person name="Tettelin H."/>
            <person name="Glass J.I."/>
            <person name="Rusch D."/>
            <person name="Podicherti R."/>
            <person name="Tsui H.-C.T."/>
            <person name="Winkler M.E."/>
        </authorList>
    </citation>
    <scope>NUCLEOTIDE SEQUENCE</scope>
</reference>
<dbReference type="Pfam" id="PF03737">
    <property type="entry name" value="RraA-like"/>
    <property type="match status" value="1"/>
</dbReference>
<dbReference type="PANTHER" id="PTHR33254">
    <property type="entry name" value="4-HYDROXY-4-METHYL-2-OXOGLUTARATE ALDOLASE 3-RELATED"/>
    <property type="match status" value="1"/>
</dbReference>
<protein>
    <recommendedName>
        <fullName evidence="2">Dimethylmenaquinone methyltransferase</fullName>
    </recommendedName>
</protein>
<dbReference type="InterPro" id="IPR036704">
    <property type="entry name" value="RraA/RraA-like_sf"/>
</dbReference>
<evidence type="ECO:0000313" key="1">
    <source>
        <dbReference type="EMBL" id="SVA06012.1"/>
    </source>
</evidence>
<gene>
    <name evidence="1" type="ORF">METZ01_LOCUS58866</name>
</gene>
<dbReference type="Gene3D" id="3.50.30.40">
    <property type="entry name" value="Ribonuclease E inhibitor RraA/RraA-like"/>
    <property type="match status" value="1"/>
</dbReference>
<organism evidence="1">
    <name type="scientific">marine metagenome</name>
    <dbReference type="NCBI Taxonomy" id="408172"/>
    <lineage>
        <taxon>unclassified sequences</taxon>
        <taxon>metagenomes</taxon>
        <taxon>ecological metagenomes</taxon>
    </lineage>
</organism>
<dbReference type="PANTHER" id="PTHR33254:SF4">
    <property type="entry name" value="4-HYDROXY-4-METHYL-2-OXOGLUTARATE ALDOLASE 3-RELATED"/>
    <property type="match status" value="1"/>
</dbReference>
<name>A0A381SPS0_9ZZZZ</name>
<dbReference type="SUPFAM" id="SSF89562">
    <property type="entry name" value="RraA-like"/>
    <property type="match status" value="1"/>
</dbReference>
<evidence type="ECO:0008006" key="2">
    <source>
        <dbReference type="Google" id="ProtNLM"/>
    </source>
</evidence>